<comment type="caution">
    <text evidence="2">The sequence shown here is derived from an EMBL/GenBank/DDBJ whole genome shotgun (WGS) entry which is preliminary data.</text>
</comment>
<organism evidence="2 3">
    <name type="scientific">Saccharothrix tamanrassetensis</name>
    <dbReference type="NCBI Taxonomy" id="1051531"/>
    <lineage>
        <taxon>Bacteria</taxon>
        <taxon>Bacillati</taxon>
        <taxon>Actinomycetota</taxon>
        <taxon>Actinomycetes</taxon>
        <taxon>Pseudonocardiales</taxon>
        <taxon>Pseudonocardiaceae</taxon>
        <taxon>Saccharothrix</taxon>
    </lineage>
</organism>
<dbReference type="Pfam" id="PF12307">
    <property type="entry name" value="DUF3631"/>
    <property type="match status" value="1"/>
</dbReference>
<name>A0A841CQK0_9PSEU</name>
<feature type="domain" description="DUF3631" evidence="1">
    <location>
        <begin position="185"/>
        <end position="376"/>
    </location>
</feature>
<accession>A0A841CQK0</accession>
<proteinExistence type="predicted"/>
<protein>
    <recommendedName>
        <fullName evidence="1">DUF3631 domain-containing protein</fullName>
    </recommendedName>
</protein>
<dbReference type="RefSeq" id="WP_184694360.1">
    <property type="nucleotide sequence ID" value="NZ_JACHJN010000008.1"/>
</dbReference>
<gene>
    <name evidence="2" type="ORF">FHS29_005016</name>
</gene>
<dbReference type="EMBL" id="JACHJN010000008">
    <property type="protein sequence ID" value="MBB5958408.1"/>
    <property type="molecule type" value="Genomic_DNA"/>
</dbReference>
<dbReference type="Proteomes" id="UP000547510">
    <property type="component" value="Unassembled WGS sequence"/>
</dbReference>
<dbReference type="AlphaFoldDB" id="A0A841CQK0"/>
<evidence type="ECO:0000313" key="3">
    <source>
        <dbReference type="Proteomes" id="UP000547510"/>
    </source>
</evidence>
<dbReference type="InterPro" id="IPR022081">
    <property type="entry name" value="DUF3631"/>
</dbReference>
<evidence type="ECO:0000259" key="1">
    <source>
        <dbReference type="Pfam" id="PF12307"/>
    </source>
</evidence>
<reference evidence="2 3" key="1">
    <citation type="submission" date="2020-08" db="EMBL/GenBank/DDBJ databases">
        <title>Genomic Encyclopedia of Type Strains, Phase III (KMG-III): the genomes of soil and plant-associated and newly described type strains.</title>
        <authorList>
            <person name="Whitman W."/>
        </authorList>
    </citation>
    <scope>NUCLEOTIDE SEQUENCE [LARGE SCALE GENOMIC DNA]</scope>
    <source>
        <strain evidence="2 3">CECT 8640</strain>
    </source>
</reference>
<sequence>MTASALHVVPPTQSMPAAAILDRIAEMFSRFAVLPNKHCAPMLALWAAHTWVVEHFYVTPKLLLSSAEPESGKTRVLELLRHFTRQPEITVGGSAAALVRMIAAEPLTLLMDEVDTVFAAGGSGNEDVRQMLNSGYKRGATIPKTKGDASGGFVVERLPVFAPVALAGLAGNFPPTITTRAITVHMRKRRHNQDVESYRERKFELEAAPLRDALISWLDSIGEDFATCEPDMPPGIRDRAAEAWECLLVIADHAGDHWPGTARNACTDFVRQGRNTPLSDGTRLLTDLRDLYRACGTDRMHTSDILNHLNNLDDSPWGEYRNGRPLNARQLSSLLAAYYVAPICVEINGKNTRGYVTFPTATQRDQVGLIDAWDRYLPADTSGDDKGESR</sequence>
<keyword evidence="3" id="KW-1185">Reference proteome</keyword>
<evidence type="ECO:0000313" key="2">
    <source>
        <dbReference type="EMBL" id="MBB5958408.1"/>
    </source>
</evidence>